<comment type="caution">
    <text evidence="2">The sequence shown here is derived from an EMBL/GenBank/DDBJ whole genome shotgun (WGS) entry which is preliminary data.</text>
</comment>
<gene>
    <name evidence="2" type="ORF">TWF718_005995</name>
</gene>
<dbReference type="Proteomes" id="UP001313282">
    <property type="component" value="Unassembled WGS sequence"/>
</dbReference>
<feature type="transmembrane region" description="Helical" evidence="1">
    <location>
        <begin position="22"/>
        <end position="42"/>
    </location>
</feature>
<sequence>MAPINILSAQSKPSNIAFGPTLGGLIGGFTLIAICVISYCVCSKKRKSRMRKERRREYLTGVKGTYVSENPVGVNGPVDAVGNREDAASKAGEVENGNVVPIVLDTQESVEV</sequence>
<keyword evidence="1" id="KW-1133">Transmembrane helix</keyword>
<evidence type="ECO:0000256" key="1">
    <source>
        <dbReference type="SAM" id="Phobius"/>
    </source>
</evidence>
<organism evidence="2 3">
    <name type="scientific">Orbilia javanica</name>
    <dbReference type="NCBI Taxonomy" id="47235"/>
    <lineage>
        <taxon>Eukaryota</taxon>
        <taxon>Fungi</taxon>
        <taxon>Dikarya</taxon>
        <taxon>Ascomycota</taxon>
        <taxon>Pezizomycotina</taxon>
        <taxon>Orbiliomycetes</taxon>
        <taxon>Orbiliales</taxon>
        <taxon>Orbiliaceae</taxon>
        <taxon>Orbilia</taxon>
    </lineage>
</organism>
<dbReference type="AlphaFoldDB" id="A0AAN8MVQ7"/>
<evidence type="ECO:0000313" key="3">
    <source>
        <dbReference type="Proteomes" id="UP001313282"/>
    </source>
</evidence>
<keyword evidence="3" id="KW-1185">Reference proteome</keyword>
<dbReference type="EMBL" id="JAVHNR010000003">
    <property type="protein sequence ID" value="KAK6348182.1"/>
    <property type="molecule type" value="Genomic_DNA"/>
</dbReference>
<keyword evidence="1" id="KW-0472">Membrane</keyword>
<accession>A0AAN8MVQ7</accession>
<reference evidence="2 3" key="1">
    <citation type="submission" date="2019-10" db="EMBL/GenBank/DDBJ databases">
        <authorList>
            <person name="Palmer J.M."/>
        </authorList>
    </citation>
    <scope>NUCLEOTIDE SEQUENCE [LARGE SCALE GENOMIC DNA]</scope>
    <source>
        <strain evidence="2 3">TWF718</strain>
    </source>
</reference>
<evidence type="ECO:0000313" key="2">
    <source>
        <dbReference type="EMBL" id="KAK6348182.1"/>
    </source>
</evidence>
<name>A0AAN8MVQ7_9PEZI</name>
<keyword evidence="1" id="KW-0812">Transmembrane</keyword>
<proteinExistence type="predicted"/>
<protein>
    <submittedName>
        <fullName evidence="2">Uncharacterized protein</fullName>
    </submittedName>
</protein>